<dbReference type="InterPro" id="IPR029064">
    <property type="entry name" value="Ribosomal_eL30-like_sf"/>
</dbReference>
<dbReference type="SMART" id="SM00967">
    <property type="entry name" value="SpoU_sub_bind"/>
    <property type="match status" value="1"/>
</dbReference>
<dbReference type="InterPro" id="IPR013123">
    <property type="entry name" value="SpoU_subst-bd"/>
</dbReference>
<dbReference type="InterPro" id="IPR029026">
    <property type="entry name" value="tRNA_m1G_MTases_N"/>
</dbReference>
<dbReference type="Pfam" id="PF22435">
    <property type="entry name" value="MRM3-like_sub_bind"/>
    <property type="match status" value="1"/>
</dbReference>
<evidence type="ECO:0000256" key="2">
    <source>
        <dbReference type="ARBA" id="ARBA00022603"/>
    </source>
</evidence>
<keyword evidence="2 5" id="KW-0489">Methyltransferase</keyword>
<dbReference type="SUPFAM" id="SSF75217">
    <property type="entry name" value="alpha/beta knot"/>
    <property type="match status" value="1"/>
</dbReference>
<gene>
    <name evidence="5" type="ORF">NIES80_07690</name>
</gene>
<dbReference type="InterPro" id="IPR001537">
    <property type="entry name" value="SpoU_MeTrfase"/>
</dbReference>
<comment type="similarity">
    <text evidence="1">Belongs to the class IV-like SAM-binding methyltransferase superfamily. RNA methyltransferase TrmH family.</text>
</comment>
<dbReference type="Gene3D" id="3.40.1280.10">
    <property type="match status" value="1"/>
</dbReference>
<dbReference type="InterPro" id="IPR053888">
    <property type="entry name" value="MRM3-like_sub_bind"/>
</dbReference>
<dbReference type="OrthoDB" id="9794400at2"/>
<dbReference type="GO" id="GO:0008173">
    <property type="term" value="F:RNA methyltransferase activity"/>
    <property type="evidence" value="ECO:0007669"/>
    <property type="project" value="InterPro"/>
</dbReference>
<dbReference type="Proteomes" id="UP000299367">
    <property type="component" value="Unassembled WGS sequence"/>
</dbReference>
<evidence type="ECO:0000259" key="4">
    <source>
        <dbReference type="SMART" id="SM00967"/>
    </source>
</evidence>
<evidence type="ECO:0000256" key="3">
    <source>
        <dbReference type="ARBA" id="ARBA00022679"/>
    </source>
</evidence>
<dbReference type="GO" id="GO:0006396">
    <property type="term" value="P:RNA processing"/>
    <property type="evidence" value="ECO:0007669"/>
    <property type="project" value="InterPro"/>
</dbReference>
<dbReference type="GO" id="GO:0003723">
    <property type="term" value="F:RNA binding"/>
    <property type="evidence" value="ECO:0007669"/>
    <property type="project" value="InterPro"/>
</dbReference>
<reference evidence="6" key="1">
    <citation type="submission" date="2019-02" db="EMBL/GenBank/DDBJ databases">
        <title>Draft genome sequence of Dolichospermum planctonicum NIES-80.</title>
        <authorList>
            <person name="Yamaguchi H."/>
            <person name="Suzuki S."/>
            <person name="Kawachi M."/>
        </authorList>
    </citation>
    <scope>NUCLEOTIDE SEQUENCE [LARGE SCALE GENOMIC DNA]</scope>
    <source>
        <strain evidence="6">NIES-80</strain>
    </source>
</reference>
<organism evidence="5 6">
    <name type="scientific">Dolichospermum planctonicum</name>
    <dbReference type="NCBI Taxonomy" id="136072"/>
    <lineage>
        <taxon>Bacteria</taxon>
        <taxon>Bacillati</taxon>
        <taxon>Cyanobacteriota</taxon>
        <taxon>Cyanophyceae</taxon>
        <taxon>Nostocales</taxon>
        <taxon>Aphanizomenonaceae</taxon>
        <taxon>Dolichospermum</taxon>
    </lineage>
</organism>
<comment type="caution">
    <text evidence="5">The sequence shown here is derived from an EMBL/GenBank/DDBJ whole genome shotgun (WGS) entry which is preliminary data.</text>
</comment>
<evidence type="ECO:0000256" key="1">
    <source>
        <dbReference type="ARBA" id="ARBA00007228"/>
    </source>
</evidence>
<protein>
    <submittedName>
        <fullName evidence="5">tRNA/rRNA methyltransferase</fullName>
    </submittedName>
</protein>
<dbReference type="GO" id="GO:0032259">
    <property type="term" value="P:methylation"/>
    <property type="evidence" value="ECO:0007669"/>
    <property type="project" value="UniProtKB-KW"/>
</dbReference>
<dbReference type="EMBL" id="BJCF01000005">
    <property type="protein sequence ID" value="GCL41075.1"/>
    <property type="molecule type" value="Genomic_DNA"/>
</dbReference>
<dbReference type="GO" id="GO:0005737">
    <property type="term" value="C:cytoplasm"/>
    <property type="evidence" value="ECO:0007669"/>
    <property type="project" value="UniProtKB-ARBA"/>
</dbReference>
<dbReference type="Pfam" id="PF00588">
    <property type="entry name" value="SpoU_methylase"/>
    <property type="match status" value="1"/>
</dbReference>
<dbReference type="InterPro" id="IPR029028">
    <property type="entry name" value="Alpha/beta_knot_MTases"/>
</dbReference>
<dbReference type="CDD" id="cd18095">
    <property type="entry name" value="SpoU-like_rRNA-MTase"/>
    <property type="match status" value="1"/>
</dbReference>
<dbReference type="PANTHER" id="PTHR43191">
    <property type="entry name" value="RRNA METHYLTRANSFERASE 3"/>
    <property type="match status" value="1"/>
</dbReference>
<evidence type="ECO:0000313" key="6">
    <source>
        <dbReference type="Proteomes" id="UP000299367"/>
    </source>
</evidence>
<feature type="domain" description="RNA 2-O ribose methyltransferase substrate binding" evidence="4">
    <location>
        <begin position="29"/>
        <end position="103"/>
    </location>
</feature>
<sequence>MLTSLQNSLVKQVRKLHSPKERHKQQLFLLEGTHLLEEACAVGYPLNAVCCTPQWEMNHPQLWKAVCTHCDRTEIVSPEVLAAMATTVNPDGIVAIAPREAQSRKISPTGLVLALETVQDPGNLGTIIRTAAAAGASGLWLSADSVDLDHPKVLRASAGQWFRLNMTVSEDLKATVEESQQAGIQVVATLPNADLTYWQVDWCKPSLILLGNEGAGLSADLAALADIQVKIPLSPGVESLNVGITAALMLYEAHRQRIYSHEY</sequence>
<accession>A0A480A7P8</accession>
<dbReference type="RefSeq" id="WP_137906838.1">
    <property type="nucleotide sequence ID" value="NZ_BJCF01000005.1"/>
</dbReference>
<dbReference type="AlphaFoldDB" id="A0A480A7P8"/>
<keyword evidence="3 5" id="KW-0808">Transferase</keyword>
<dbReference type="InterPro" id="IPR051259">
    <property type="entry name" value="rRNA_Methyltransferase"/>
</dbReference>
<dbReference type="PANTHER" id="PTHR43191:SF2">
    <property type="entry name" value="RRNA METHYLTRANSFERASE 3, MITOCHONDRIAL"/>
    <property type="match status" value="1"/>
</dbReference>
<name>A0A480A7P8_9CYAN</name>
<dbReference type="SUPFAM" id="SSF55315">
    <property type="entry name" value="L30e-like"/>
    <property type="match status" value="1"/>
</dbReference>
<evidence type="ECO:0000313" key="5">
    <source>
        <dbReference type="EMBL" id="GCL41075.1"/>
    </source>
</evidence>
<dbReference type="Gene3D" id="3.30.1330.30">
    <property type="match status" value="1"/>
</dbReference>
<proteinExistence type="inferred from homology"/>